<evidence type="ECO:0000313" key="1">
    <source>
        <dbReference type="EMBL" id="RSK47471.1"/>
    </source>
</evidence>
<keyword evidence="2" id="KW-1185">Reference proteome</keyword>
<dbReference type="Gene3D" id="3.40.50.1000">
    <property type="entry name" value="HAD superfamily/HAD-like"/>
    <property type="match status" value="1"/>
</dbReference>
<proteinExistence type="predicted"/>
<dbReference type="SUPFAM" id="SSF53697">
    <property type="entry name" value="SIS domain"/>
    <property type="match status" value="1"/>
</dbReference>
<dbReference type="AlphaFoldDB" id="A0A428KLZ0"/>
<evidence type="ECO:0008006" key="3">
    <source>
        <dbReference type="Google" id="ProtNLM"/>
    </source>
</evidence>
<sequence>MGKPFRSELDKLPSTIEHINSLDLSNLIHEFKPMMSGSLLAVGSGGSLSACYFAEILHQEVGHFAKACTPLELYNSGNIIRNTNALIVSASGKNKDILIAFDVLVKNEPNYMVGICTSLKTPLANRSEKNSITSIFEFPLPAGKDGFLATNSLIAFFLLLANTYGYSTKHIDFKIAEFEQQISALNILNKYSTFKVLSSDWAKPVAIDIESKFTEAALGNVLITDYRNFGHGRHHWLAKHEESTCVIALITPQNRLIAEKTIGLLPDTVSVYKIETEHIGPLGTIDLLIKSFYFVQAVGKLVGIDPGKPGVPDFGSKLYNMSYASLLKQRENSDSLTNLFIQRKIYPQILSTLDVKSKKYWDDKQSQFYVRLHKTSYGAVLLDYDKTLCSHKNRLIGPDIQIITQIERIINKGFIVGIITGRGKSVKNDLRKLIPDKSIWESVIIGYYNGAYITSLLDEELPIINNNGTDVLSEISSKIHGSYIADKVEQSLRNMQLTIEAKSEANWPMIKDAVNNIAFKVRNANFLVTESSRSIDIIKRPDVSKLNIVPFVQELLRAKGLSENCLTVGDKGSWPGNDFELLSTPFSLSVNDVTSDPETCWNLAPPSVRDSDACLYYLQALHIAPKEMKFNLQ</sequence>
<dbReference type="GO" id="GO:1901135">
    <property type="term" value="P:carbohydrate derivative metabolic process"/>
    <property type="evidence" value="ECO:0007669"/>
    <property type="project" value="InterPro"/>
</dbReference>
<dbReference type="EMBL" id="RWIT01000008">
    <property type="protein sequence ID" value="RSK47471.1"/>
    <property type="molecule type" value="Genomic_DNA"/>
</dbReference>
<dbReference type="Gene3D" id="3.40.50.10490">
    <property type="entry name" value="Glucose-6-phosphate isomerase like protein, domain 1"/>
    <property type="match status" value="1"/>
</dbReference>
<dbReference type="Proteomes" id="UP000273500">
    <property type="component" value="Unassembled WGS sequence"/>
</dbReference>
<protein>
    <recommendedName>
        <fullName evidence="3">SIS domain-containing protein</fullName>
    </recommendedName>
</protein>
<comment type="caution">
    <text evidence="1">The sequence shown here is derived from an EMBL/GenBank/DDBJ whole genome shotgun (WGS) entry which is preliminary data.</text>
</comment>
<dbReference type="OrthoDB" id="1489290at2"/>
<dbReference type="InterPro" id="IPR023214">
    <property type="entry name" value="HAD_sf"/>
</dbReference>
<dbReference type="SUPFAM" id="SSF56784">
    <property type="entry name" value="HAD-like"/>
    <property type="match status" value="1"/>
</dbReference>
<dbReference type="InterPro" id="IPR036412">
    <property type="entry name" value="HAD-like_sf"/>
</dbReference>
<reference evidence="1 2" key="1">
    <citation type="submission" date="2018-12" db="EMBL/GenBank/DDBJ databases">
        <authorList>
            <person name="Feng G."/>
            <person name="Zhu H."/>
        </authorList>
    </citation>
    <scope>NUCLEOTIDE SEQUENCE [LARGE SCALE GENOMIC DNA]</scope>
    <source>
        <strain evidence="1 2">KCTC 12533</strain>
    </source>
</reference>
<name>A0A428KLZ0_9BACT</name>
<dbReference type="InterPro" id="IPR046348">
    <property type="entry name" value="SIS_dom_sf"/>
</dbReference>
<dbReference type="Gene3D" id="3.90.1070.10">
    <property type="match status" value="1"/>
</dbReference>
<accession>A0A428KLZ0</accession>
<gene>
    <name evidence="1" type="ORF">EI291_14515</name>
</gene>
<dbReference type="RefSeq" id="WP_125421291.1">
    <property type="nucleotide sequence ID" value="NZ_RWIT01000008.1"/>
</dbReference>
<evidence type="ECO:0000313" key="2">
    <source>
        <dbReference type="Proteomes" id="UP000273500"/>
    </source>
</evidence>
<organism evidence="1 2">
    <name type="scientific">Hymenobacter rigui</name>
    <dbReference type="NCBI Taxonomy" id="334424"/>
    <lineage>
        <taxon>Bacteria</taxon>
        <taxon>Pseudomonadati</taxon>
        <taxon>Bacteroidota</taxon>
        <taxon>Cytophagia</taxon>
        <taxon>Cytophagales</taxon>
        <taxon>Hymenobacteraceae</taxon>
        <taxon>Hymenobacter</taxon>
    </lineage>
</organism>
<dbReference type="GO" id="GO:0097367">
    <property type="term" value="F:carbohydrate derivative binding"/>
    <property type="evidence" value="ECO:0007669"/>
    <property type="project" value="InterPro"/>
</dbReference>